<evidence type="ECO:0000256" key="4">
    <source>
        <dbReference type="ARBA" id="ARBA00022989"/>
    </source>
</evidence>
<dbReference type="EnsemblProtists" id="PYU1_T003321">
    <property type="protein sequence ID" value="PYU1_T003321"/>
    <property type="gene ID" value="PYU1_G003312"/>
</dbReference>
<protein>
    <recommendedName>
        <fullName evidence="7">ABC-2 type transporter transmembrane domain-containing protein</fullName>
    </recommendedName>
</protein>
<dbReference type="VEuPathDB" id="FungiDB:PYU1_G003312"/>
<dbReference type="EMBL" id="GL376603">
    <property type="status" value="NOT_ANNOTATED_CDS"/>
    <property type="molecule type" value="Genomic_DNA"/>
</dbReference>
<accession>K3WED0</accession>
<dbReference type="InParanoid" id="K3WED0"/>
<comment type="subcellular location">
    <subcellularLocation>
        <location evidence="1">Membrane</location>
        <topology evidence="1">Multi-pass membrane protein</topology>
    </subcellularLocation>
</comment>
<dbReference type="GO" id="GO:0140359">
    <property type="term" value="F:ABC-type transporter activity"/>
    <property type="evidence" value="ECO:0007669"/>
    <property type="project" value="InterPro"/>
</dbReference>
<sequence length="141" mass="15726">MFGIGMVFLSTVFCGTVPFFSVLPVAFAERSSFYRERASQTYNALWYFFGISVVEIPYVFASMLVFTLIFFPAVGFTGFQMGVLYWLNSSLLILMQTHTGQLLAFALPTQELALLPSVLFNTVFFVFMGFNPPASAIPSGF</sequence>
<keyword evidence="9" id="KW-1185">Reference proteome</keyword>
<dbReference type="Proteomes" id="UP000019132">
    <property type="component" value="Unassembled WGS sequence"/>
</dbReference>
<dbReference type="PANTHER" id="PTHR19241">
    <property type="entry name" value="ATP-BINDING CASSETTE TRANSPORTER"/>
    <property type="match status" value="1"/>
</dbReference>
<evidence type="ECO:0000259" key="7">
    <source>
        <dbReference type="Pfam" id="PF01061"/>
    </source>
</evidence>
<feature type="domain" description="ABC-2 type transporter transmembrane" evidence="7">
    <location>
        <begin position="4"/>
        <end position="138"/>
    </location>
</feature>
<proteinExistence type="predicted"/>
<keyword evidence="3 6" id="KW-0812">Transmembrane</keyword>
<evidence type="ECO:0000313" key="9">
    <source>
        <dbReference type="Proteomes" id="UP000019132"/>
    </source>
</evidence>
<keyword evidence="4 6" id="KW-1133">Transmembrane helix</keyword>
<organism evidence="8 9">
    <name type="scientific">Globisporangium ultimum (strain ATCC 200006 / CBS 805.95 / DAOM BR144)</name>
    <name type="common">Pythium ultimum</name>
    <dbReference type="NCBI Taxonomy" id="431595"/>
    <lineage>
        <taxon>Eukaryota</taxon>
        <taxon>Sar</taxon>
        <taxon>Stramenopiles</taxon>
        <taxon>Oomycota</taxon>
        <taxon>Peronosporomycetes</taxon>
        <taxon>Pythiales</taxon>
        <taxon>Pythiaceae</taxon>
        <taxon>Globisporangium</taxon>
    </lineage>
</organism>
<dbReference type="GO" id="GO:0016020">
    <property type="term" value="C:membrane"/>
    <property type="evidence" value="ECO:0007669"/>
    <property type="project" value="UniProtKB-SubCell"/>
</dbReference>
<evidence type="ECO:0000256" key="1">
    <source>
        <dbReference type="ARBA" id="ARBA00004141"/>
    </source>
</evidence>
<feature type="transmembrane region" description="Helical" evidence="6">
    <location>
        <begin position="83"/>
        <end position="106"/>
    </location>
</feature>
<reference evidence="9" key="1">
    <citation type="journal article" date="2010" name="Genome Biol.">
        <title>Genome sequence of the necrotrophic plant pathogen Pythium ultimum reveals original pathogenicity mechanisms and effector repertoire.</title>
        <authorList>
            <person name="Levesque C.A."/>
            <person name="Brouwer H."/>
            <person name="Cano L."/>
            <person name="Hamilton J.P."/>
            <person name="Holt C."/>
            <person name="Huitema E."/>
            <person name="Raffaele S."/>
            <person name="Robideau G.P."/>
            <person name="Thines M."/>
            <person name="Win J."/>
            <person name="Zerillo M.M."/>
            <person name="Beakes G.W."/>
            <person name="Boore J.L."/>
            <person name="Busam D."/>
            <person name="Dumas B."/>
            <person name="Ferriera S."/>
            <person name="Fuerstenberg S.I."/>
            <person name="Gachon C.M."/>
            <person name="Gaulin E."/>
            <person name="Govers F."/>
            <person name="Grenville-Briggs L."/>
            <person name="Horner N."/>
            <person name="Hostetler J."/>
            <person name="Jiang R.H."/>
            <person name="Johnson J."/>
            <person name="Krajaejun T."/>
            <person name="Lin H."/>
            <person name="Meijer H.J."/>
            <person name="Moore B."/>
            <person name="Morris P."/>
            <person name="Phuntmart V."/>
            <person name="Puiu D."/>
            <person name="Shetty J."/>
            <person name="Stajich J.E."/>
            <person name="Tripathy S."/>
            <person name="Wawra S."/>
            <person name="van West P."/>
            <person name="Whitty B.R."/>
            <person name="Coutinho P.M."/>
            <person name="Henrissat B."/>
            <person name="Martin F."/>
            <person name="Thomas P.D."/>
            <person name="Tyler B.M."/>
            <person name="De Vries R.P."/>
            <person name="Kamoun S."/>
            <person name="Yandell M."/>
            <person name="Tisserat N."/>
            <person name="Buell C.R."/>
        </authorList>
    </citation>
    <scope>NUCLEOTIDE SEQUENCE</scope>
    <source>
        <strain evidence="9">DAOM:BR144</strain>
    </source>
</reference>
<feature type="transmembrane region" description="Helical" evidence="6">
    <location>
        <begin position="44"/>
        <end position="71"/>
    </location>
</feature>
<dbReference type="OMA" id="VCLLWIQ"/>
<dbReference type="InterPro" id="IPR013525">
    <property type="entry name" value="ABC2_TM"/>
</dbReference>
<reference evidence="9" key="2">
    <citation type="submission" date="2010-04" db="EMBL/GenBank/DDBJ databases">
        <authorList>
            <person name="Buell R."/>
            <person name="Hamilton J."/>
            <person name="Hostetler J."/>
        </authorList>
    </citation>
    <scope>NUCLEOTIDE SEQUENCE [LARGE SCALE GENOMIC DNA]</scope>
    <source>
        <strain evidence="9">DAOM:BR144</strain>
    </source>
</reference>
<evidence type="ECO:0000313" key="8">
    <source>
        <dbReference type="EnsemblProtists" id="PYU1_T003321"/>
    </source>
</evidence>
<keyword evidence="5 6" id="KW-0472">Membrane</keyword>
<dbReference type="AlphaFoldDB" id="K3WED0"/>
<reference evidence="8" key="3">
    <citation type="submission" date="2015-02" db="UniProtKB">
        <authorList>
            <consortium name="EnsemblProtists"/>
        </authorList>
    </citation>
    <scope>IDENTIFICATION</scope>
    <source>
        <strain evidence="8">DAOM BR144</strain>
    </source>
</reference>
<keyword evidence="2" id="KW-0813">Transport</keyword>
<feature type="transmembrane region" description="Helical" evidence="6">
    <location>
        <begin position="112"/>
        <end position="130"/>
    </location>
</feature>
<name>K3WED0_GLOUD</name>
<dbReference type="STRING" id="431595.K3WED0"/>
<evidence type="ECO:0000256" key="2">
    <source>
        <dbReference type="ARBA" id="ARBA00022448"/>
    </source>
</evidence>
<evidence type="ECO:0000256" key="3">
    <source>
        <dbReference type="ARBA" id="ARBA00022692"/>
    </source>
</evidence>
<evidence type="ECO:0000256" key="5">
    <source>
        <dbReference type="ARBA" id="ARBA00023136"/>
    </source>
</evidence>
<dbReference type="Pfam" id="PF01061">
    <property type="entry name" value="ABC2_membrane"/>
    <property type="match status" value="1"/>
</dbReference>
<dbReference type="HOGENOM" id="CLU_000604_35_2_1"/>
<dbReference type="eggNOG" id="KOG0065">
    <property type="taxonomic scope" value="Eukaryota"/>
</dbReference>
<evidence type="ECO:0000256" key="6">
    <source>
        <dbReference type="SAM" id="Phobius"/>
    </source>
</evidence>